<feature type="compositionally biased region" description="Low complexity" evidence="1">
    <location>
        <begin position="212"/>
        <end position="243"/>
    </location>
</feature>
<evidence type="ECO:0000313" key="3">
    <source>
        <dbReference type="Proteomes" id="UP000041254"/>
    </source>
</evidence>
<keyword evidence="3" id="KW-1185">Reference proteome</keyword>
<feature type="compositionally biased region" description="Low complexity" evidence="1">
    <location>
        <begin position="387"/>
        <end position="396"/>
    </location>
</feature>
<feature type="region of interest" description="Disordered" evidence="1">
    <location>
        <begin position="530"/>
        <end position="584"/>
    </location>
</feature>
<dbReference type="EMBL" id="CDMY01000223">
    <property type="protein sequence ID" value="CEL94576.1"/>
    <property type="molecule type" value="Genomic_DNA"/>
</dbReference>
<name>A0A0G4EF40_VITBC</name>
<dbReference type="InParanoid" id="A0A0G4EF40"/>
<dbReference type="OMA" id="RDENTDR"/>
<evidence type="ECO:0000256" key="1">
    <source>
        <dbReference type="SAM" id="MobiDB-lite"/>
    </source>
</evidence>
<gene>
    <name evidence="2" type="ORF">Vbra_11618</name>
</gene>
<feature type="compositionally biased region" description="Polar residues" evidence="1">
    <location>
        <begin position="575"/>
        <end position="584"/>
    </location>
</feature>
<accession>A0A0G4EF40</accession>
<evidence type="ECO:0008006" key="4">
    <source>
        <dbReference type="Google" id="ProtNLM"/>
    </source>
</evidence>
<feature type="compositionally biased region" description="Acidic residues" evidence="1">
    <location>
        <begin position="287"/>
        <end position="320"/>
    </location>
</feature>
<reference evidence="2 3" key="1">
    <citation type="submission" date="2014-11" db="EMBL/GenBank/DDBJ databases">
        <authorList>
            <person name="Zhu J."/>
            <person name="Qi W."/>
            <person name="Song R."/>
        </authorList>
    </citation>
    <scope>NUCLEOTIDE SEQUENCE [LARGE SCALE GENOMIC DNA]</scope>
</reference>
<feature type="compositionally biased region" description="Gly residues" evidence="1">
    <location>
        <begin position="196"/>
        <end position="206"/>
    </location>
</feature>
<organism evidence="2 3">
    <name type="scientific">Vitrella brassicaformis (strain CCMP3155)</name>
    <dbReference type="NCBI Taxonomy" id="1169540"/>
    <lineage>
        <taxon>Eukaryota</taxon>
        <taxon>Sar</taxon>
        <taxon>Alveolata</taxon>
        <taxon>Colpodellida</taxon>
        <taxon>Vitrellaceae</taxon>
        <taxon>Vitrella</taxon>
    </lineage>
</organism>
<feature type="region of interest" description="Disordered" evidence="1">
    <location>
        <begin position="376"/>
        <end position="423"/>
    </location>
</feature>
<dbReference type="Proteomes" id="UP000041254">
    <property type="component" value="Unassembled WGS sequence"/>
</dbReference>
<feature type="region of interest" description="Disordered" evidence="1">
    <location>
        <begin position="155"/>
        <end position="336"/>
    </location>
</feature>
<feature type="compositionally biased region" description="Gly residues" evidence="1">
    <location>
        <begin position="397"/>
        <end position="411"/>
    </location>
</feature>
<feature type="compositionally biased region" description="Polar residues" evidence="1">
    <location>
        <begin position="166"/>
        <end position="185"/>
    </location>
</feature>
<sequence>MALTYENLIASWITHFLETMSEAPETCAEIFYHPGSEMRLTDVGGEVHEARGIADIRRVYEAYETRFKHSRMYGLQLAVFREAGRWCLSVEGMHLQLSGHLWAAKRVFVLAFVPTVEDGGCVILVSKDTGEFRDRGMHPALPAGGLAPPNYGGHAFGPRFPLGPTSIRSTSVGQQNTNGSSNMSSPLEPLSSDGSNGSGGSGGSGGNNAPSPEQQQQPQQPQQQPEQQQAQQQPQQPQQPAPQEGGHDGQVVADPHQQPAGDPVQQVADMATPAAPVPEVPEAPADNNDEEVHDEDEDETDEDGEFEGEENGAADGDGGEGQDATNGADEAAGANQVGVVVGRPPVVVQPRAGGAVVATAPLVTLNNTGPTLQESVSMARARHPRPQHQAQPAQNGAGSGHQGGGGGAGGHPHGHGHGRERPQQVFRNGAGIGAAPMVLQGSIEPSQWLFCSDTPDDIDTLSEKDCDKLLKRLNEAIKYHIPNGKVLEIERPAASRMANPNPHFSPPTFVFIKMDSITTAEAFLRLEARSKGQTPYHQRGAEGKPTGPSSPYAAGRTEEECGGPGAGLAADDRSNNPIVPSSTA</sequence>
<dbReference type="VEuPathDB" id="CryptoDB:Vbra_11618"/>
<evidence type="ECO:0000313" key="2">
    <source>
        <dbReference type="EMBL" id="CEL94576.1"/>
    </source>
</evidence>
<dbReference type="AlphaFoldDB" id="A0A0G4EF40"/>
<proteinExistence type="predicted"/>
<protein>
    <recommendedName>
        <fullName evidence="4">NTF2 domain-containing protein</fullName>
    </recommendedName>
</protein>